<proteinExistence type="predicted"/>
<dbReference type="Proteomes" id="UP000515220">
    <property type="component" value="Chromosome"/>
</dbReference>
<name>A0A6S6PKC4_ACEAC</name>
<dbReference type="AlphaFoldDB" id="A0A6S6PKC4"/>
<sequence length="266" mass="30395">MDCREITRAKIAIPSLVGLWRRSLIEWDDGKRDESTKVFWLQGRNHFIDLRQPASLPRFPDRKCRDDLTYQDCLALSCQEGFAGHLQTNGDAYEWVRMVDYQPVQSLPDVGFLHWQNATLIETGKDLPYTEHWHREKGFTSSIPLHLQLEDRANGCQAVFLMVGRDFMFARNRTIPMPAGMTLHEAVSQASNEEHARQLVDCEISFGKIAKAGGPLIIHNSTLPWKTGTLFQFDLSGETIVTIPDIAPNGKNLTRRWHRVHTEGND</sequence>
<accession>A0A6S6PKC4</accession>
<dbReference type="EMBL" id="AP023326">
    <property type="protein sequence ID" value="BCI67829.1"/>
    <property type="molecule type" value="Genomic_DNA"/>
</dbReference>
<reference evidence="1 2" key="1">
    <citation type="submission" date="2020-07" db="EMBL/GenBank/DDBJ databases">
        <title>Complete Genome Sequence of an acetic acid bacterium, Acetobacter aceti JCM20276.</title>
        <authorList>
            <person name="Hirose Y."/>
            <person name="Mihara H."/>
        </authorList>
    </citation>
    <scope>NUCLEOTIDE SEQUENCE [LARGE SCALE GENOMIC DNA]</scope>
    <source>
        <strain evidence="1 2">JCM20276</strain>
    </source>
</reference>
<organism evidence="1 2">
    <name type="scientific">Acetobacter aceti</name>
    <dbReference type="NCBI Taxonomy" id="435"/>
    <lineage>
        <taxon>Bacteria</taxon>
        <taxon>Pseudomonadati</taxon>
        <taxon>Pseudomonadota</taxon>
        <taxon>Alphaproteobacteria</taxon>
        <taxon>Acetobacterales</taxon>
        <taxon>Acetobacteraceae</taxon>
        <taxon>Acetobacter</taxon>
        <taxon>Acetobacter subgen. Acetobacter</taxon>
    </lineage>
</organism>
<evidence type="ECO:0000313" key="1">
    <source>
        <dbReference type="EMBL" id="BCI67829.1"/>
    </source>
</evidence>
<gene>
    <name evidence="1" type="ORF">AAJCM20276_24530</name>
</gene>
<evidence type="ECO:0000313" key="2">
    <source>
        <dbReference type="Proteomes" id="UP000515220"/>
    </source>
</evidence>
<protein>
    <submittedName>
        <fullName evidence="1">Uncharacterized protein</fullName>
    </submittedName>
</protein>